<keyword evidence="1" id="KW-0732">Signal</keyword>
<dbReference type="AlphaFoldDB" id="A0A0E9SVF5"/>
<reference evidence="2" key="2">
    <citation type="journal article" date="2015" name="Fish Shellfish Immunol.">
        <title>Early steps in the European eel (Anguilla anguilla)-Vibrio vulnificus interaction in the gills: Role of the RtxA13 toxin.</title>
        <authorList>
            <person name="Callol A."/>
            <person name="Pajuelo D."/>
            <person name="Ebbesson L."/>
            <person name="Teles M."/>
            <person name="MacKenzie S."/>
            <person name="Amaro C."/>
        </authorList>
    </citation>
    <scope>NUCLEOTIDE SEQUENCE</scope>
</reference>
<reference evidence="2" key="1">
    <citation type="submission" date="2014-11" db="EMBL/GenBank/DDBJ databases">
        <authorList>
            <person name="Amaro Gonzalez C."/>
        </authorList>
    </citation>
    <scope>NUCLEOTIDE SEQUENCE</scope>
</reference>
<evidence type="ECO:0000313" key="2">
    <source>
        <dbReference type="EMBL" id="JAH45222.1"/>
    </source>
</evidence>
<feature type="signal peptide" evidence="1">
    <location>
        <begin position="1"/>
        <end position="17"/>
    </location>
</feature>
<accession>A0A0E9SVF5</accession>
<dbReference type="EMBL" id="GBXM01063355">
    <property type="protein sequence ID" value="JAH45222.1"/>
    <property type="molecule type" value="Transcribed_RNA"/>
</dbReference>
<feature type="chain" id="PRO_5002432385" evidence="1">
    <location>
        <begin position="18"/>
        <end position="34"/>
    </location>
</feature>
<organism evidence="2">
    <name type="scientific">Anguilla anguilla</name>
    <name type="common">European freshwater eel</name>
    <name type="synonym">Muraena anguilla</name>
    <dbReference type="NCBI Taxonomy" id="7936"/>
    <lineage>
        <taxon>Eukaryota</taxon>
        <taxon>Metazoa</taxon>
        <taxon>Chordata</taxon>
        <taxon>Craniata</taxon>
        <taxon>Vertebrata</taxon>
        <taxon>Euteleostomi</taxon>
        <taxon>Actinopterygii</taxon>
        <taxon>Neopterygii</taxon>
        <taxon>Teleostei</taxon>
        <taxon>Anguilliformes</taxon>
        <taxon>Anguillidae</taxon>
        <taxon>Anguilla</taxon>
    </lineage>
</organism>
<sequence>MPIGVLLCLSFQSLLFSAFFTLPLCEEEPCVASI</sequence>
<protein>
    <submittedName>
        <fullName evidence="2">Uncharacterized protein</fullName>
    </submittedName>
</protein>
<proteinExistence type="predicted"/>
<evidence type="ECO:0000256" key="1">
    <source>
        <dbReference type="SAM" id="SignalP"/>
    </source>
</evidence>
<name>A0A0E9SVF5_ANGAN</name>